<dbReference type="EMBL" id="KQ964912">
    <property type="protein sequence ID" value="KXN65317.1"/>
    <property type="molecule type" value="Genomic_DNA"/>
</dbReference>
<sequence>MSLPNKSGPLSSEERELFTLFIRNYPNDTSFKWFPFRPKNVLKLRVPKKKVRSEPFTEEENEKLLELVEQSKQQLKKFQNSLLIDYPELAKEIMADIKPDSLSSIPPKEDKEFDVINWKFVSKHFPERSLIKLKQVYYQLINQNIKKNVKFTQEEDQKILKLKAKGLGWTEMQVHFPGRLSGQLRTRYIILVNSVRGEWSKEELDRLLEGVKLYGFSWIKVSNHVKTRHFLQCMHKYIPNRFPDEYSQRPRNFNSDEITLLHALSNRLLNKISLLTVLFPGHTLHQVRYWHEFHFSGISQKRSWTQEEKEILLDLFIEYGMEWDKIVENLPFPTSSKDVKIKMHSLVRNIRVSSDEFHLVNAAVLEKFDSEKASGKDFILPRKNWYVDHLDF</sequence>
<dbReference type="Pfam" id="PF00249">
    <property type="entry name" value="Myb_DNA-binding"/>
    <property type="match status" value="2"/>
</dbReference>
<proteinExistence type="predicted"/>
<feature type="domain" description="HTH myb-type" evidence="3">
    <location>
        <begin position="300"/>
        <end position="351"/>
    </location>
</feature>
<dbReference type="PROSITE" id="PS51294">
    <property type="entry name" value="HTH_MYB"/>
    <property type="match status" value="1"/>
</dbReference>
<dbReference type="Proteomes" id="UP000070444">
    <property type="component" value="Unassembled WGS sequence"/>
</dbReference>
<evidence type="ECO:0000259" key="3">
    <source>
        <dbReference type="PROSITE" id="PS51294"/>
    </source>
</evidence>
<gene>
    <name evidence="4" type="ORF">CONCODRAFT_143807</name>
</gene>
<feature type="domain" description="SANT" evidence="2">
    <location>
        <begin position="194"/>
        <end position="245"/>
    </location>
</feature>
<dbReference type="InterPro" id="IPR001005">
    <property type="entry name" value="SANT/Myb"/>
</dbReference>
<dbReference type="InterPro" id="IPR017884">
    <property type="entry name" value="SANT_dom"/>
</dbReference>
<evidence type="ECO:0000313" key="4">
    <source>
        <dbReference type="EMBL" id="KXN65317.1"/>
    </source>
</evidence>
<reference evidence="4 5" key="1">
    <citation type="journal article" date="2015" name="Genome Biol. Evol.">
        <title>Phylogenomic analyses indicate that early fungi evolved digesting cell walls of algal ancestors of land plants.</title>
        <authorList>
            <person name="Chang Y."/>
            <person name="Wang S."/>
            <person name="Sekimoto S."/>
            <person name="Aerts A.L."/>
            <person name="Choi C."/>
            <person name="Clum A."/>
            <person name="LaButti K.M."/>
            <person name="Lindquist E.A."/>
            <person name="Yee Ngan C."/>
            <person name="Ohm R.A."/>
            <person name="Salamov A.A."/>
            <person name="Grigoriev I.V."/>
            <person name="Spatafora J.W."/>
            <person name="Berbee M.L."/>
        </authorList>
    </citation>
    <scope>NUCLEOTIDE SEQUENCE [LARGE SCALE GENOMIC DNA]</scope>
    <source>
        <strain evidence="4 5">NRRL 28638</strain>
    </source>
</reference>
<dbReference type="GO" id="GO:0000981">
    <property type="term" value="F:DNA-binding transcription factor activity, RNA polymerase II-specific"/>
    <property type="evidence" value="ECO:0007669"/>
    <property type="project" value="TreeGrafter"/>
</dbReference>
<evidence type="ECO:0008006" key="6">
    <source>
        <dbReference type="Google" id="ProtNLM"/>
    </source>
</evidence>
<dbReference type="OrthoDB" id="2143914at2759"/>
<dbReference type="InterPro" id="IPR050560">
    <property type="entry name" value="MYB_TF"/>
</dbReference>
<dbReference type="InterPro" id="IPR009057">
    <property type="entry name" value="Homeodomain-like_sf"/>
</dbReference>
<dbReference type="GO" id="GO:0000978">
    <property type="term" value="F:RNA polymerase II cis-regulatory region sequence-specific DNA binding"/>
    <property type="evidence" value="ECO:0007669"/>
    <property type="project" value="TreeGrafter"/>
</dbReference>
<dbReference type="SUPFAM" id="SSF46689">
    <property type="entry name" value="Homeodomain-like"/>
    <property type="match status" value="3"/>
</dbReference>
<dbReference type="InterPro" id="IPR017930">
    <property type="entry name" value="Myb_dom"/>
</dbReference>
<dbReference type="Gene3D" id="1.10.10.60">
    <property type="entry name" value="Homeodomain-like"/>
    <property type="match status" value="3"/>
</dbReference>
<accession>A0A137NRF7</accession>
<name>A0A137NRF7_CONC2</name>
<evidence type="ECO:0000259" key="2">
    <source>
        <dbReference type="PROSITE" id="PS51293"/>
    </source>
</evidence>
<dbReference type="AlphaFoldDB" id="A0A137NRF7"/>
<evidence type="ECO:0000259" key="1">
    <source>
        <dbReference type="PROSITE" id="PS50090"/>
    </source>
</evidence>
<organism evidence="4 5">
    <name type="scientific">Conidiobolus coronatus (strain ATCC 28846 / CBS 209.66 / NRRL 28638)</name>
    <name type="common">Delacroixia coronata</name>
    <dbReference type="NCBI Taxonomy" id="796925"/>
    <lineage>
        <taxon>Eukaryota</taxon>
        <taxon>Fungi</taxon>
        <taxon>Fungi incertae sedis</taxon>
        <taxon>Zoopagomycota</taxon>
        <taxon>Entomophthoromycotina</taxon>
        <taxon>Entomophthoromycetes</taxon>
        <taxon>Entomophthorales</taxon>
        <taxon>Ancylistaceae</taxon>
        <taxon>Conidiobolus</taxon>
    </lineage>
</organism>
<dbReference type="STRING" id="796925.A0A137NRF7"/>
<dbReference type="PANTHER" id="PTHR45614">
    <property type="entry name" value="MYB PROTEIN-RELATED"/>
    <property type="match status" value="1"/>
</dbReference>
<dbReference type="PROSITE" id="PS50090">
    <property type="entry name" value="MYB_LIKE"/>
    <property type="match status" value="2"/>
</dbReference>
<dbReference type="SMART" id="SM00717">
    <property type="entry name" value="SANT"/>
    <property type="match status" value="4"/>
</dbReference>
<feature type="domain" description="Myb-like" evidence="1">
    <location>
        <begin position="196"/>
        <end position="237"/>
    </location>
</feature>
<protein>
    <recommendedName>
        <fullName evidence="6">Myb-like domain-containing protein</fullName>
    </recommendedName>
</protein>
<keyword evidence="5" id="KW-1185">Reference proteome</keyword>
<feature type="domain" description="Myb-like" evidence="1">
    <location>
        <begin position="300"/>
        <end position="347"/>
    </location>
</feature>
<dbReference type="GO" id="GO:0005634">
    <property type="term" value="C:nucleus"/>
    <property type="evidence" value="ECO:0007669"/>
    <property type="project" value="TreeGrafter"/>
</dbReference>
<dbReference type="PROSITE" id="PS51293">
    <property type="entry name" value="SANT"/>
    <property type="match status" value="1"/>
</dbReference>
<dbReference type="CDD" id="cd00167">
    <property type="entry name" value="SANT"/>
    <property type="match status" value="2"/>
</dbReference>
<evidence type="ECO:0000313" key="5">
    <source>
        <dbReference type="Proteomes" id="UP000070444"/>
    </source>
</evidence>